<gene>
    <name evidence="1" type="ORF">AKJ52_00155</name>
</gene>
<evidence type="ECO:0000313" key="1">
    <source>
        <dbReference type="EMBL" id="KXB07508.1"/>
    </source>
</evidence>
<accession>A0A133VM25</accession>
<comment type="caution">
    <text evidence="1">The sequence shown here is derived from an EMBL/GenBank/DDBJ whole genome shotgun (WGS) entry which is preliminary data.</text>
</comment>
<proteinExistence type="predicted"/>
<name>A0A133VM25_9EURY</name>
<organism evidence="1 2">
    <name type="scientific">candidate division MSBL1 archaeon SCGC-AAA382C18</name>
    <dbReference type="NCBI Taxonomy" id="1698281"/>
    <lineage>
        <taxon>Archaea</taxon>
        <taxon>Methanobacteriati</taxon>
        <taxon>Methanobacteriota</taxon>
        <taxon>candidate division MSBL1</taxon>
    </lineage>
</organism>
<sequence length="64" mass="7058">MFVGPTGPVLSARAPPILVFFTKIYKFLLKAVSRVHAVDGTGNETDLYWDSEEKPGTLQAARHL</sequence>
<protein>
    <submittedName>
        <fullName evidence="1">Uncharacterized protein</fullName>
    </submittedName>
</protein>
<reference evidence="1 2" key="1">
    <citation type="journal article" date="2016" name="Sci. Rep.">
        <title>Metabolic traits of an uncultured archaeal lineage -MSBL1- from brine pools of the Red Sea.</title>
        <authorList>
            <person name="Mwirichia R."/>
            <person name="Alam I."/>
            <person name="Rashid M."/>
            <person name="Vinu M."/>
            <person name="Ba-Alawi W."/>
            <person name="Anthony Kamau A."/>
            <person name="Kamanda Ngugi D."/>
            <person name="Goker M."/>
            <person name="Klenk H.P."/>
            <person name="Bajic V."/>
            <person name="Stingl U."/>
        </authorList>
    </citation>
    <scope>NUCLEOTIDE SEQUENCE [LARGE SCALE GENOMIC DNA]</scope>
    <source>
        <strain evidence="1">SCGC-AAA382C18</strain>
    </source>
</reference>
<evidence type="ECO:0000313" key="2">
    <source>
        <dbReference type="Proteomes" id="UP000070404"/>
    </source>
</evidence>
<dbReference type="AlphaFoldDB" id="A0A133VM25"/>
<keyword evidence="2" id="KW-1185">Reference proteome</keyword>
<dbReference type="EMBL" id="LHYF01000001">
    <property type="protein sequence ID" value="KXB07508.1"/>
    <property type="molecule type" value="Genomic_DNA"/>
</dbReference>
<dbReference type="Proteomes" id="UP000070404">
    <property type="component" value="Unassembled WGS sequence"/>
</dbReference>